<accession>A0A3P7I8D9</accession>
<organism evidence="2 3">
    <name type="scientific">Strongylus vulgaris</name>
    <name type="common">Blood worm</name>
    <dbReference type="NCBI Taxonomy" id="40348"/>
    <lineage>
        <taxon>Eukaryota</taxon>
        <taxon>Metazoa</taxon>
        <taxon>Ecdysozoa</taxon>
        <taxon>Nematoda</taxon>
        <taxon>Chromadorea</taxon>
        <taxon>Rhabditida</taxon>
        <taxon>Rhabditina</taxon>
        <taxon>Rhabditomorpha</taxon>
        <taxon>Strongyloidea</taxon>
        <taxon>Strongylidae</taxon>
        <taxon>Strongylus</taxon>
    </lineage>
</organism>
<proteinExistence type="predicted"/>
<feature type="region of interest" description="Disordered" evidence="1">
    <location>
        <begin position="84"/>
        <end position="113"/>
    </location>
</feature>
<evidence type="ECO:0000313" key="2">
    <source>
        <dbReference type="EMBL" id="VDM69531.1"/>
    </source>
</evidence>
<keyword evidence="3" id="KW-1185">Reference proteome</keyword>
<gene>
    <name evidence="2" type="ORF">SVUK_LOCUS4529</name>
</gene>
<dbReference type="AlphaFoldDB" id="A0A3P7I8D9"/>
<evidence type="ECO:0000256" key="1">
    <source>
        <dbReference type="SAM" id="MobiDB-lite"/>
    </source>
</evidence>
<evidence type="ECO:0000313" key="3">
    <source>
        <dbReference type="Proteomes" id="UP000270094"/>
    </source>
</evidence>
<feature type="compositionally biased region" description="Basic and acidic residues" evidence="1">
    <location>
        <begin position="102"/>
        <end position="113"/>
    </location>
</feature>
<protein>
    <submittedName>
        <fullName evidence="2">Uncharacterized protein</fullName>
    </submittedName>
</protein>
<name>A0A3P7I8D9_STRVU</name>
<feature type="compositionally biased region" description="Basic residues" evidence="1">
    <location>
        <begin position="86"/>
        <end position="99"/>
    </location>
</feature>
<reference evidence="2 3" key="1">
    <citation type="submission" date="2018-11" db="EMBL/GenBank/DDBJ databases">
        <authorList>
            <consortium name="Pathogen Informatics"/>
        </authorList>
    </citation>
    <scope>NUCLEOTIDE SEQUENCE [LARGE SCALE GENOMIC DNA]</scope>
</reference>
<dbReference type="Proteomes" id="UP000270094">
    <property type="component" value="Unassembled WGS sequence"/>
</dbReference>
<dbReference type="EMBL" id="UYYB01012542">
    <property type="protein sequence ID" value="VDM69531.1"/>
    <property type="molecule type" value="Genomic_DNA"/>
</dbReference>
<sequence length="136" mass="15814">MMTKTQSPSNHTKCKYKPLMMRVQQTLFLKPWKVIPEKVFPAVSLPASELSAKTAPQQHSHGILWIQRLRMETSLDIRLPTGMMKSKVKKRKKRSRPMRLRQGSDLKDHSETNELLKAEEKRLCLARKPPLELSQI</sequence>